<sequence>MLISSQLIHQNKTLPCGLLGATKKRVGFQVETKKRKSRESREVNVSNLTRKRSSPSTCPNTFSLSKSLGVTKAMSTLFTSQLLRGRFFFSGAFAFAFFFFVFFGFGLFLLFLFWRGPLSISQDSEWCRQRSSLPVKEKRSVYFMGGERLCHISVCI</sequence>
<dbReference type="RefSeq" id="XP_031934850.1">
    <property type="nucleotide sequence ID" value="XM_032090864.1"/>
</dbReference>
<evidence type="ECO:0000313" key="2">
    <source>
        <dbReference type="Proteomes" id="UP000325579"/>
    </source>
</evidence>
<dbReference type="GeneID" id="43675555"/>
<accession>A0A5N7CTK0</accession>
<dbReference type="AlphaFoldDB" id="A0A5N7CTK0"/>
<name>A0A5N7CTK0_9EURO</name>
<dbReference type="EMBL" id="ML736890">
    <property type="protein sequence ID" value="KAE8397531.1"/>
    <property type="molecule type" value="Genomic_DNA"/>
</dbReference>
<reference evidence="1 2" key="1">
    <citation type="submission" date="2019-04" db="EMBL/GenBank/DDBJ databases">
        <authorList>
            <consortium name="DOE Joint Genome Institute"/>
            <person name="Mondo S."/>
            <person name="Kjaerbolling I."/>
            <person name="Vesth T."/>
            <person name="Frisvad J.C."/>
            <person name="Nybo J.L."/>
            <person name="Theobald S."/>
            <person name="Kildgaard S."/>
            <person name="Isbrandt T."/>
            <person name="Kuo A."/>
            <person name="Sato A."/>
            <person name="Lyhne E.K."/>
            <person name="Kogle M.E."/>
            <person name="Wiebenga A."/>
            <person name="Kun R.S."/>
            <person name="Lubbers R.J."/>
            <person name="Makela M.R."/>
            <person name="Barry K."/>
            <person name="Chovatia M."/>
            <person name="Clum A."/>
            <person name="Daum C."/>
            <person name="Haridas S."/>
            <person name="He G."/>
            <person name="LaButti K."/>
            <person name="Lipzen A."/>
            <person name="Riley R."/>
            <person name="Salamov A."/>
            <person name="Simmons B.A."/>
            <person name="Magnuson J.K."/>
            <person name="Henrissat B."/>
            <person name="Mortensen U.H."/>
            <person name="Larsen T.O."/>
            <person name="Devries R.P."/>
            <person name="Grigoriev I.V."/>
            <person name="Machida M."/>
            <person name="Baker S.E."/>
            <person name="Andersen M.R."/>
            <person name="Cantor M.N."/>
            <person name="Hua S.X."/>
        </authorList>
    </citation>
    <scope>NUCLEOTIDE SEQUENCE [LARGE SCALE GENOMIC DNA]</scope>
    <source>
        <strain evidence="1 2">CBS 119388</strain>
    </source>
</reference>
<gene>
    <name evidence="1" type="ORF">BDV37DRAFT_55404</name>
</gene>
<dbReference type="Proteomes" id="UP000325579">
    <property type="component" value="Unassembled WGS sequence"/>
</dbReference>
<accession>A0A5N6HHV3</accession>
<keyword evidence="2" id="KW-1185">Reference proteome</keyword>
<evidence type="ECO:0000313" key="1">
    <source>
        <dbReference type="EMBL" id="KAE8397531.1"/>
    </source>
</evidence>
<organism evidence="1 2">
    <name type="scientific">Aspergillus pseudonomiae</name>
    <dbReference type="NCBI Taxonomy" id="1506151"/>
    <lineage>
        <taxon>Eukaryota</taxon>
        <taxon>Fungi</taxon>
        <taxon>Dikarya</taxon>
        <taxon>Ascomycota</taxon>
        <taxon>Pezizomycotina</taxon>
        <taxon>Eurotiomycetes</taxon>
        <taxon>Eurotiomycetidae</taxon>
        <taxon>Eurotiales</taxon>
        <taxon>Aspergillaceae</taxon>
        <taxon>Aspergillus</taxon>
        <taxon>Aspergillus subgen. Circumdati</taxon>
    </lineage>
</organism>
<protein>
    <submittedName>
        <fullName evidence="1">Uncharacterized protein</fullName>
    </submittedName>
</protein>
<proteinExistence type="predicted"/>